<organism evidence="7 8">
    <name type="scientific">Benzoatithermus flavus</name>
    <dbReference type="NCBI Taxonomy" id="3108223"/>
    <lineage>
        <taxon>Bacteria</taxon>
        <taxon>Pseudomonadati</taxon>
        <taxon>Pseudomonadota</taxon>
        <taxon>Alphaproteobacteria</taxon>
        <taxon>Geminicoccales</taxon>
        <taxon>Geminicoccaceae</taxon>
        <taxon>Benzoatithermus</taxon>
    </lineage>
</organism>
<dbReference type="EMBL" id="JBBLZC010000003">
    <property type="protein sequence ID" value="MEK0082310.1"/>
    <property type="molecule type" value="Genomic_DNA"/>
</dbReference>
<evidence type="ECO:0000256" key="5">
    <source>
        <dbReference type="ARBA" id="ARBA00023211"/>
    </source>
</evidence>
<name>A0ABU8XMA8_9PROT</name>
<dbReference type="PRINTS" id="PR00481">
    <property type="entry name" value="LAMNOPPTDASE"/>
</dbReference>
<keyword evidence="3" id="KW-0645">Protease</keyword>
<dbReference type="PROSITE" id="PS00631">
    <property type="entry name" value="CYTOSOL_AP"/>
    <property type="match status" value="1"/>
</dbReference>
<dbReference type="Proteomes" id="UP001375743">
    <property type="component" value="Unassembled WGS sequence"/>
</dbReference>
<dbReference type="SUPFAM" id="SSF53187">
    <property type="entry name" value="Zn-dependent exopeptidases"/>
    <property type="match status" value="1"/>
</dbReference>
<evidence type="ECO:0000256" key="1">
    <source>
        <dbReference type="ARBA" id="ARBA00009528"/>
    </source>
</evidence>
<reference evidence="7 8" key="1">
    <citation type="submission" date="2024-01" db="EMBL/GenBank/DDBJ databases">
        <title>Multi-omics insights into the function and evolution of sodium benzoate biodegradation pathways in Benzoatithermus flavus gen. nov., sp. nov. from hot spring.</title>
        <authorList>
            <person name="Hu C.-J."/>
            <person name="Li W.-J."/>
        </authorList>
    </citation>
    <scope>NUCLEOTIDE SEQUENCE [LARGE SCALE GENOMIC DNA]</scope>
    <source>
        <strain evidence="7 8">SYSU G07066</strain>
    </source>
</reference>
<proteinExistence type="inferred from homology"/>
<feature type="domain" description="Cytosol aminopeptidase" evidence="6">
    <location>
        <begin position="305"/>
        <end position="312"/>
    </location>
</feature>
<dbReference type="InterPro" id="IPR043472">
    <property type="entry name" value="Macro_dom-like"/>
</dbReference>
<keyword evidence="4" id="KW-0378">Hydrolase</keyword>
<dbReference type="Pfam" id="PF00883">
    <property type="entry name" value="Peptidase_M17"/>
    <property type="match status" value="1"/>
</dbReference>
<keyword evidence="2 7" id="KW-0031">Aminopeptidase</keyword>
<dbReference type="InterPro" id="IPR048816">
    <property type="entry name" value="Peptidase_M17_N_1"/>
</dbReference>
<dbReference type="Gene3D" id="3.40.220.10">
    <property type="entry name" value="Leucine Aminopeptidase, subunit E, domain 1"/>
    <property type="match status" value="1"/>
</dbReference>
<gene>
    <name evidence="7" type="ORF">U1T56_04045</name>
</gene>
<keyword evidence="8" id="KW-1185">Reference proteome</keyword>
<evidence type="ECO:0000259" key="6">
    <source>
        <dbReference type="PROSITE" id="PS00631"/>
    </source>
</evidence>
<comment type="similarity">
    <text evidence="1">Belongs to the peptidase M17 family.</text>
</comment>
<dbReference type="RefSeq" id="WP_418158166.1">
    <property type="nucleotide sequence ID" value="NZ_JBBLZC010000003.1"/>
</dbReference>
<evidence type="ECO:0000256" key="2">
    <source>
        <dbReference type="ARBA" id="ARBA00022438"/>
    </source>
</evidence>
<keyword evidence="5" id="KW-0464">Manganese</keyword>
<dbReference type="GO" id="GO:0004177">
    <property type="term" value="F:aminopeptidase activity"/>
    <property type="evidence" value="ECO:0007669"/>
    <property type="project" value="UniProtKB-KW"/>
</dbReference>
<dbReference type="SUPFAM" id="SSF52949">
    <property type="entry name" value="Macro domain-like"/>
    <property type="match status" value="1"/>
</dbReference>
<dbReference type="InterPro" id="IPR000819">
    <property type="entry name" value="Peptidase_M17_C"/>
</dbReference>
<dbReference type="InterPro" id="IPR011356">
    <property type="entry name" value="Leucine_aapep/pepB"/>
</dbReference>
<dbReference type="Gene3D" id="3.40.630.10">
    <property type="entry name" value="Zn peptidases"/>
    <property type="match status" value="1"/>
</dbReference>
<dbReference type="PANTHER" id="PTHR11963:SF20">
    <property type="entry name" value="PEPTIDASE B"/>
    <property type="match status" value="1"/>
</dbReference>
<dbReference type="Pfam" id="PF21337">
    <property type="entry name" value="Peptidase_M17_N_1"/>
    <property type="match status" value="1"/>
</dbReference>
<sequence>MLPCFAPAGTAARPVTVVAASAYGTWLESTDPRTRAWLEESGFKAKGGAVALLPDEHGKVARALLVASEPAEPWDAAALQAALPAGVWALADGANALPPHHAVLGWALAAYRFTRYRADENARPQLILPTGAGVERAMVLAEATWQARDLVNTPASDLGPAELAAAVEAVAHRHDAACKVIVGDALLDANYPAIHAVGRASARPPRLIDLTWGDPTAPKLTLVGKGVCFDTGGLDIKPSSNMLLMKKDMGGAALMLALAQCVMALELRVRLRLLIPAVENSVGGAAFRPGDVITMRSGTTVEITNTDAEGRLILADAIAEADGEEPSLLLDAATLTGAARVAVGPELPALFTPDDALAEAILRQGEAAFEPLWRLPLHAPYLTYLKSQVADIANASSKTFAGAVTAALFLKEFVKRTKLWAHLDIFAWNDDSRPGRPRGGEATALRALLGLVEERFGRPR</sequence>
<evidence type="ECO:0000256" key="4">
    <source>
        <dbReference type="ARBA" id="ARBA00022801"/>
    </source>
</evidence>
<evidence type="ECO:0000313" key="7">
    <source>
        <dbReference type="EMBL" id="MEK0082310.1"/>
    </source>
</evidence>
<evidence type="ECO:0000256" key="3">
    <source>
        <dbReference type="ARBA" id="ARBA00022670"/>
    </source>
</evidence>
<comment type="caution">
    <text evidence="7">The sequence shown here is derived from an EMBL/GenBank/DDBJ whole genome shotgun (WGS) entry which is preliminary data.</text>
</comment>
<dbReference type="PANTHER" id="PTHR11963">
    <property type="entry name" value="LEUCINE AMINOPEPTIDASE-RELATED"/>
    <property type="match status" value="1"/>
</dbReference>
<accession>A0ABU8XMA8</accession>
<protein>
    <submittedName>
        <fullName evidence="7">Leucyl aminopeptidase family protein</fullName>
    </submittedName>
</protein>
<dbReference type="CDD" id="cd00433">
    <property type="entry name" value="Peptidase_M17"/>
    <property type="match status" value="1"/>
</dbReference>
<evidence type="ECO:0000313" key="8">
    <source>
        <dbReference type="Proteomes" id="UP001375743"/>
    </source>
</evidence>